<protein>
    <submittedName>
        <fullName evidence="1">VP4</fullName>
    </submittedName>
</protein>
<organism evidence="1">
    <name type="scientific">Fomede virus</name>
    <dbReference type="NCBI Taxonomy" id="2547356"/>
    <lineage>
        <taxon>Viruses</taxon>
        <taxon>Riboviria</taxon>
        <taxon>Orthornavirae</taxon>
        <taxon>Duplornaviricota</taxon>
        <taxon>Resentoviricetes</taxon>
        <taxon>Reovirales</taxon>
        <taxon>Sedoreoviridae</taxon>
        <taxon>Orbivirus</taxon>
        <taxon>Orbivirus chobarense</taxon>
        <taxon>Chobar Gorge virus</taxon>
    </lineage>
</organism>
<evidence type="ECO:0000313" key="1">
    <source>
        <dbReference type="EMBL" id="QBL15266.1"/>
    </source>
</evidence>
<name>A0A482A564_9REOV</name>
<proteinExistence type="predicted"/>
<dbReference type="EMBL" id="MK359228">
    <property type="protein sequence ID" value="QBL15266.1"/>
    <property type="molecule type" value="Genomic_RNA"/>
</dbReference>
<reference evidence="1" key="1">
    <citation type="journal article" date="2019" name="Viruses">
        <title>Discovery and Characterization of Bukakata orbivirus (Reoviridae:Orbivirus), a Novel Virus from a Ugandan Bat.</title>
        <authorList>
            <person name="Fagre A.C."/>
            <person name="Lee J.S."/>
            <person name="Kityo R.M."/>
            <person name="Bergren N.A."/>
            <person name="Mossel E.C."/>
            <person name="Nakayiki T."/>
            <person name="Nalikka B."/>
            <person name="Nyakarahuka L."/>
            <person name="Gilbert A.T."/>
            <person name="Peterhans J.K."/>
            <person name="Crabtree M.B."/>
            <person name="Towner J.S."/>
            <person name="Amman B.R."/>
            <person name="Sealy T.K."/>
            <person name="Schuh A.J."/>
            <person name="Nichol S.T."/>
            <person name="Lutwama J.J."/>
            <person name="Miller B.R."/>
            <person name="Kading R.C."/>
        </authorList>
    </citation>
    <scope>NUCLEOTIDE SEQUENCE</scope>
    <source>
        <strain evidence="1">DakAnK 654</strain>
    </source>
</reference>
<sequence>MEFSLVFRKKDDSHSLYERCHSGDIVITTKGCGRFDATRRWIKQREACPRWHGTSTYDPSQLTVSTQSGETKHVKIHPCALDVMIGRLDDTMREPLEDAKRIISDDPLQVEIPLDTDIDGAETWVRFACFKTGFKHFRCYAPLLYANCTGGVHPPSAIYNAISLRYMGMLNYDAAQPTVIARQSLNGALIYGAGQTGLLDTFNFSDQITSAKTVKQKLVQFSTDTQWKAFNSTNLCPVIASFHRIMRSYTAAVAATMLSSLSLAQLRKLRPKAQLGRSPMDYLKYVTKLDVKPPGIADKTFTWQIISGARLVFGYKPLGAEEEAILDRYRRGKALEIEDLITLYPPAVALKEIHDTRRPYTTSDVRILFQLQTLLSAIPGLNFYPAYVVGTNNMSDTISATTWAIANKSRSFPSQWSSAICNANNLEALTRSLDTRESPFKTLVPLTVATDFTRTYGERNMMTTVVGSMCQGICEVATFVIPVKLPRKGVILLCIAPSMLTFQSCEIALQERFPRVYHHAFARALIRMDASTTPFITLDYQLFGPIRCRVVNDDIGVGTYLILQSAECVLEQGEFFLKLSERSARP</sequence>
<accession>A0A482A564</accession>